<organism evidence="1 2">
    <name type="scientific">Pseudomonas berkeleyensis</name>
    <dbReference type="NCBI Taxonomy" id="2726956"/>
    <lineage>
        <taxon>Bacteria</taxon>
        <taxon>Pseudomonadati</taxon>
        <taxon>Pseudomonadota</taxon>
        <taxon>Gammaproteobacteria</taxon>
        <taxon>Pseudomonadales</taxon>
        <taxon>Pseudomonadaceae</taxon>
        <taxon>Pseudomonas</taxon>
    </lineage>
</organism>
<dbReference type="RefSeq" id="WP_182367501.1">
    <property type="nucleotide sequence ID" value="NZ_CP059139.1"/>
</dbReference>
<evidence type="ECO:0000313" key="2">
    <source>
        <dbReference type="Proteomes" id="UP000515276"/>
    </source>
</evidence>
<dbReference type="AlphaFoldDB" id="A0A7G5DJ53"/>
<keyword evidence="2" id="KW-1185">Reference proteome</keyword>
<protein>
    <submittedName>
        <fullName evidence="1">Uncharacterized protein</fullName>
    </submittedName>
</protein>
<dbReference type="Proteomes" id="UP000515276">
    <property type="component" value="Chromosome"/>
</dbReference>
<accession>A0A7G5DJ53</accession>
<reference evidence="1 2" key="1">
    <citation type="journal article" date="2020" name="G3 (Bethesda)">
        <title>CeMbio - The Caenorhabditis elegans Microbiome Resource.</title>
        <authorList>
            <person name="Dirksen P."/>
            <person name="Assie A."/>
            <person name="Zimmermann J."/>
            <person name="Zhang F."/>
            <person name="Tietje A.M."/>
            <person name="Marsh S.A."/>
            <person name="Felix M.A."/>
            <person name="Shapira M."/>
            <person name="Kaleta C."/>
            <person name="Schulenburg H."/>
            <person name="Samuel B."/>
        </authorList>
    </citation>
    <scope>NUCLEOTIDE SEQUENCE [LARGE SCALE GENOMIC DNA]</scope>
    <source>
        <strain evidence="1 2">MSPm1</strain>
    </source>
</reference>
<sequence>MQFLYDGTYYRAIRITGTKHNLLGLSLGSSESVKISKLQASEMHNATIESDDVLTQVISGLEEINHQLQSNYHITEVQFVSTDTLDKDIYKMLTKELISRIHHNHEFTKVSSPETTNSPPFQA</sequence>
<gene>
    <name evidence="1" type="ORF">HS968_17265</name>
</gene>
<evidence type="ECO:0000313" key="1">
    <source>
        <dbReference type="EMBL" id="QMV61778.1"/>
    </source>
</evidence>
<proteinExistence type="predicted"/>
<name>A0A7G5DJ53_9PSED</name>
<dbReference type="EMBL" id="CP059139">
    <property type="protein sequence ID" value="QMV61778.1"/>
    <property type="molecule type" value="Genomic_DNA"/>
</dbReference>